<dbReference type="SUPFAM" id="SSF58113">
    <property type="entry name" value="Apolipoprotein A-I"/>
    <property type="match status" value="1"/>
</dbReference>
<evidence type="ECO:0000256" key="1">
    <source>
        <dbReference type="ARBA" id="ARBA00003416"/>
    </source>
</evidence>
<dbReference type="EMBL" id="JABBFX010000002">
    <property type="protein sequence ID" value="NML46082.1"/>
    <property type="molecule type" value="Genomic_DNA"/>
</dbReference>
<dbReference type="PANTHER" id="PTHR30563:SF0">
    <property type="entry name" value="DNA RECOMBINATION PROTEIN RMUC"/>
    <property type="match status" value="1"/>
</dbReference>
<protein>
    <submittedName>
        <fullName evidence="5">DNA recombination protein RmuC</fullName>
    </submittedName>
</protein>
<accession>A0A848H816</accession>
<dbReference type="Pfam" id="PF02646">
    <property type="entry name" value="RmuC"/>
    <property type="match status" value="1"/>
</dbReference>
<dbReference type="AlphaFoldDB" id="A0A848H816"/>
<dbReference type="Gene3D" id="1.20.5.1230">
    <property type="entry name" value="Apolipoprotein A-I"/>
    <property type="match status" value="1"/>
</dbReference>
<dbReference type="GO" id="GO:0006310">
    <property type="term" value="P:DNA recombination"/>
    <property type="evidence" value="ECO:0007669"/>
    <property type="project" value="UniProtKB-KW"/>
</dbReference>
<gene>
    <name evidence="5" type="primary">rmuC</name>
    <name evidence="5" type="ORF">HHL11_20210</name>
</gene>
<comment type="similarity">
    <text evidence="2">Belongs to the RmuC family.</text>
</comment>
<dbReference type="InterPro" id="IPR003798">
    <property type="entry name" value="DNA_recombination_RmuC"/>
</dbReference>
<reference evidence="5 6" key="1">
    <citation type="submission" date="2020-04" db="EMBL/GenBank/DDBJ databases">
        <title>Ramlibacter sp. G-1-2-2 isolated from soil.</title>
        <authorList>
            <person name="Dahal R.H."/>
        </authorList>
    </citation>
    <scope>NUCLEOTIDE SEQUENCE [LARGE SCALE GENOMIC DNA]</scope>
    <source>
        <strain evidence="5 6">G-1-2-2</strain>
    </source>
</reference>
<dbReference type="PANTHER" id="PTHR30563">
    <property type="entry name" value="DNA RECOMBINATION PROTEIN RMUC"/>
    <property type="match status" value="1"/>
</dbReference>
<name>A0A848H816_9BURK</name>
<evidence type="ECO:0000256" key="3">
    <source>
        <dbReference type="ARBA" id="ARBA00023054"/>
    </source>
</evidence>
<evidence type="ECO:0000313" key="5">
    <source>
        <dbReference type="EMBL" id="NML46082.1"/>
    </source>
</evidence>
<evidence type="ECO:0000313" key="6">
    <source>
        <dbReference type="Proteomes" id="UP000541185"/>
    </source>
</evidence>
<keyword evidence="4" id="KW-0233">DNA recombination</keyword>
<proteinExistence type="inferred from homology"/>
<keyword evidence="6" id="KW-1185">Reference proteome</keyword>
<sequence length="473" mass="52907">MALALASVVLLVALLLRKPPVPETGKAELLAASERLERELRREISESGRGLRAEVTQTLSTFQLTVTQQGQEASRTQNAHADAFAQQLMQTLSAFQQTLVQQAQETTRTQNAQIDAFAQQLALMQKSLTDTLNTQLQGLSEANARRIAEVRQTLETQLNAMQQTNAAKLDEMRKTVDEKLQTTLEARLGESFKQVAERLEQVHHGLGQMQSLAQGVGDLQRVLTNVKTRGMFGEVQLEALLEQVLTPEQYSRQVETKPRSNQRVDFAIRFPGRSTDGSPVWLPIDAKFPREDYERLLDAHEHADAAGVESAGRALEVRIREEAKSICESYLSPPYTTDFAILFLPIESLYAEVLRRPGLMDKIQRDYRVTLAGPTTLLAMLNSLHMGFRTLALEQQASEVWKVLGAVKTEFERYGEWVARIKEQVQKASDTLEKADTRTKQMRRALKVVEALPEADAQALLPQADESSDDGQS</sequence>
<evidence type="ECO:0000256" key="4">
    <source>
        <dbReference type="ARBA" id="ARBA00023172"/>
    </source>
</evidence>
<comment type="function">
    <text evidence="1">Involved in DNA recombination.</text>
</comment>
<comment type="caution">
    <text evidence="5">The sequence shown here is derived from an EMBL/GenBank/DDBJ whole genome shotgun (WGS) entry which is preliminary data.</text>
</comment>
<keyword evidence="3" id="KW-0175">Coiled coil</keyword>
<dbReference type="Proteomes" id="UP000541185">
    <property type="component" value="Unassembled WGS sequence"/>
</dbReference>
<evidence type="ECO:0000256" key="2">
    <source>
        <dbReference type="ARBA" id="ARBA00009840"/>
    </source>
</evidence>
<organism evidence="5 6">
    <name type="scientific">Ramlibacter agri</name>
    <dbReference type="NCBI Taxonomy" id="2728837"/>
    <lineage>
        <taxon>Bacteria</taxon>
        <taxon>Pseudomonadati</taxon>
        <taxon>Pseudomonadota</taxon>
        <taxon>Betaproteobacteria</taxon>
        <taxon>Burkholderiales</taxon>
        <taxon>Comamonadaceae</taxon>
        <taxon>Ramlibacter</taxon>
    </lineage>
</organism>